<reference evidence="9 10" key="1">
    <citation type="submission" date="2023-02" db="EMBL/GenBank/DDBJ databases">
        <title>Dictyobacter halimunensis sp. nov., a new member of the class Ktedonobacteria from forest soil in a geothermal area.</title>
        <authorList>
            <person name="Rachmania M.K."/>
            <person name="Ningsih F."/>
            <person name="Sakai Y."/>
            <person name="Yabe S."/>
            <person name="Yokota A."/>
            <person name="Sjamsuridzal W."/>
        </authorList>
    </citation>
    <scope>NUCLEOTIDE SEQUENCE [LARGE SCALE GENOMIC DNA]</scope>
    <source>
        <strain evidence="9 10">S3.2.2.5</strain>
    </source>
</reference>
<feature type="transmembrane region" description="Helical" evidence="7">
    <location>
        <begin position="437"/>
        <end position="461"/>
    </location>
</feature>
<dbReference type="PANTHER" id="PTHR30572">
    <property type="entry name" value="MEMBRANE COMPONENT OF TRANSPORTER-RELATED"/>
    <property type="match status" value="1"/>
</dbReference>
<feature type="transmembrane region" description="Helical" evidence="7">
    <location>
        <begin position="962"/>
        <end position="984"/>
    </location>
</feature>
<keyword evidence="2" id="KW-1003">Cell membrane</keyword>
<accession>A0ABQ6FK75</accession>
<evidence type="ECO:0000313" key="10">
    <source>
        <dbReference type="Proteomes" id="UP001344906"/>
    </source>
</evidence>
<comment type="subcellular location">
    <subcellularLocation>
        <location evidence="1">Cell membrane</location>
        <topology evidence="1">Multi-pass membrane protein</topology>
    </subcellularLocation>
</comment>
<comment type="caution">
    <text evidence="9">The sequence shown here is derived from an EMBL/GenBank/DDBJ whole genome shotgun (WGS) entry which is preliminary data.</text>
</comment>
<gene>
    <name evidence="9" type="ORF">KDH_15080</name>
</gene>
<feature type="transmembrane region" description="Helical" evidence="7">
    <location>
        <begin position="523"/>
        <end position="545"/>
    </location>
</feature>
<evidence type="ECO:0000256" key="3">
    <source>
        <dbReference type="ARBA" id="ARBA00022692"/>
    </source>
</evidence>
<protein>
    <recommendedName>
        <fullName evidence="8">ABC3 transporter permease C-terminal domain-containing protein</fullName>
    </recommendedName>
</protein>
<dbReference type="InterPro" id="IPR050250">
    <property type="entry name" value="Macrolide_Exporter_MacB"/>
</dbReference>
<feature type="transmembrane region" description="Helical" evidence="7">
    <location>
        <begin position="845"/>
        <end position="871"/>
    </location>
</feature>
<comment type="similarity">
    <text evidence="6">Belongs to the ABC-4 integral membrane protein family.</text>
</comment>
<dbReference type="Proteomes" id="UP001344906">
    <property type="component" value="Unassembled WGS sequence"/>
</dbReference>
<keyword evidence="5 7" id="KW-0472">Membrane</keyword>
<keyword evidence="10" id="KW-1185">Reference proteome</keyword>
<evidence type="ECO:0000256" key="7">
    <source>
        <dbReference type="SAM" id="Phobius"/>
    </source>
</evidence>
<feature type="domain" description="ABC3 transporter permease C-terminal" evidence="8">
    <location>
        <begin position="857"/>
        <end position="986"/>
    </location>
</feature>
<feature type="transmembrane region" description="Helical" evidence="7">
    <location>
        <begin position="579"/>
        <end position="597"/>
    </location>
</feature>
<evidence type="ECO:0000256" key="5">
    <source>
        <dbReference type="ARBA" id="ARBA00023136"/>
    </source>
</evidence>
<sequence length="998" mass="107829">MMSIIALGMIAAVLIAGAIPLFSDVMSTAGLRTTLRSTPDDSEIMATANVVALSSASVAAVHDQFQSLVKPALGSFVQDPEFSFVSGDLSFATPSKEDRSLIVSAVNTAHTASHVAHLKGQMAATTNTQANTIDVMLTPLTAKRLGVKIGSTIPLYLNYYAKPQPGPYSNDPAPPQRKFLITGRVVGTFDIDPANSAYWHGNTFQPTSSSAQGHTAYSYNFMVSEDRLLSIIEQVLTLNKANGVFSTLGAYSCLWSYHLNPSMATVGNLDNLINQLALLQNQYQANYGDSTFVQDAGNTFPYVSKMDLQSTLFSYSDSPSNLERFRSRISVAQIPAAVLTIMIMVLILFFVSLMTNLLVDRQSEAIAVLRSRGASSSQIFWALMTQCIGLGILALLIGLPLAVFLIVPISGRILPQASRDALNVITNSPLAALERGIWYALAVILVVWLTMSLSIFGASRSDVLAIRRQSSRSNKRPLWQRLNLDVIAAIIALAGYGVSYYLTSLSNVIQGDAKTLIATPLSIIAPFFLIVGLMFLFLRVFPLLLRLMASIVTRGRGAVSMLALAQIGRTPRQSIRMTLLLALATAFALFTLVYMATQAQHIQDISIYQVGADISGETYTQVNMHDPAKLTSRYTSVPGVISASSGYQTQAVGGRGGGITMELRAVDSRTFGSTVIWPSQQEAQKGDALLKQLLSKSSFSIKLGVVPVIIDRNTANALLLHNNSDLTVRINGLNVSDMTCVVVGIVPHIPTINDRIAVGGKGSIIPGGVLMDYTTYTTIYNNKLHKANKSIVIPDVPAINHVWLHTKSDDASLISVRTALKQPQYGLQNMQDRWQILASLNTDPLYLILTGLMIVGTITALLLALVGDLLASWLSARMRLTNFAILRAIGTTPREVASMLTWEQAIVYSIGLLLGVGFGLVLANTMIPALSFTDLNSTLANNDQLYSLQSAFPTRIIFPSTLIWALVALIGLYAIALITMVSVVSRPTLGQALRLNED</sequence>
<keyword evidence="4 7" id="KW-1133">Transmembrane helix</keyword>
<dbReference type="Pfam" id="PF02687">
    <property type="entry name" value="FtsX"/>
    <property type="match status" value="2"/>
</dbReference>
<evidence type="ECO:0000256" key="1">
    <source>
        <dbReference type="ARBA" id="ARBA00004651"/>
    </source>
</evidence>
<evidence type="ECO:0000256" key="2">
    <source>
        <dbReference type="ARBA" id="ARBA00022475"/>
    </source>
</evidence>
<dbReference type="PANTHER" id="PTHR30572:SF4">
    <property type="entry name" value="ABC TRANSPORTER PERMEASE YTRF"/>
    <property type="match status" value="1"/>
</dbReference>
<feature type="transmembrane region" description="Helical" evidence="7">
    <location>
        <begin position="334"/>
        <end position="359"/>
    </location>
</feature>
<evidence type="ECO:0000256" key="6">
    <source>
        <dbReference type="ARBA" id="ARBA00038076"/>
    </source>
</evidence>
<keyword evidence="3 7" id="KW-0812">Transmembrane</keyword>
<feature type="transmembrane region" description="Helical" evidence="7">
    <location>
        <begin position="905"/>
        <end position="927"/>
    </location>
</feature>
<evidence type="ECO:0000313" key="9">
    <source>
        <dbReference type="EMBL" id="GLV54661.1"/>
    </source>
</evidence>
<name>A0ABQ6FK75_9CHLR</name>
<evidence type="ECO:0000259" key="8">
    <source>
        <dbReference type="Pfam" id="PF02687"/>
    </source>
</evidence>
<proteinExistence type="inferred from homology"/>
<dbReference type="EMBL" id="BSRI01000001">
    <property type="protein sequence ID" value="GLV54661.1"/>
    <property type="molecule type" value="Genomic_DNA"/>
</dbReference>
<dbReference type="InterPro" id="IPR003838">
    <property type="entry name" value="ABC3_permease_C"/>
</dbReference>
<organism evidence="9 10">
    <name type="scientific">Dictyobacter halimunensis</name>
    <dbReference type="NCBI Taxonomy" id="3026934"/>
    <lineage>
        <taxon>Bacteria</taxon>
        <taxon>Bacillati</taxon>
        <taxon>Chloroflexota</taxon>
        <taxon>Ktedonobacteria</taxon>
        <taxon>Ktedonobacterales</taxon>
        <taxon>Dictyobacteraceae</taxon>
        <taxon>Dictyobacter</taxon>
    </lineage>
</organism>
<evidence type="ECO:0000256" key="4">
    <source>
        <dbReference type="ARBA" id="ARBA00022989"/>
    </source>
</evidence>
<feature type="domain" description="ABC3 transporter permease C-terminal" evidence="8">
    <location>
        <begin position="338"/>
        <end position="458"/>
    </location>
</feature>
<feature type="transmembrane region" description="Helical" evidence="7">
    <location>
        <begin position="380"/>
        <end position="407"/>
    </location>
</feature>
<feature type="transmembrane region" description="Helical" evidence="7">
    <location>
        <begin position="482"/>
        <end position="503"/>
    </location>
</feature>